<organism evidence="1">
    <name type="scientific">freshwater metagenome</name>
    <dbReference type="NCBI Taxonomy" id="449393"/>
    <lineage>
        <taxon>unclassified sequences</taxon>
        <taxon>metagenomes</taxon>
        <taxon>ecological metagenomes</taxon>
    </lineage>
</organism>
<dbReference type="EMBL" id="CAFABA010000047">
    <property type="protein sequence ID" value="CAB4829686.1"/>
    <property type="molecule type" value="Genomic_DNA"/>
</dbReference>
<evidence type="ECO:0000313" key="2">
    <source>
        <dbReference type="EMBL" id="CAB4829686.1"/>
    </source>
</evidence>
<protein>
    <submittedName>
        <fullName evidence="1">Unannotated protein</fullName>
    </submittedName>
</protein>
<reference evidence="1" key="1">
    <citation type="submission" date="2020-05" db="EMBL/GenBank/DDBJ databases">
        <authorList>
            <person name="Chiriac C."/>
            <person name="Salcher M."/>
            <person name="Ghai R."/>
            <person name="Kavagutti S V."/>
        </authorList>
    </citation>
    <scope>NUCLEOTIDE SEQUENCE</scope>
</reference>
<evidence type="ECO:0000313" key="1">
    <source>
        <dbReference type="EMBL" id="CAB4745736.1"/>
    </source>
</evidence>
<accession>A0A6J6TEX0</accession>
<dbReference type="EMBL" id="CAFBMH010000015">
    <property type="protein sequence ID" value="CAB4897490.1"/>
    <property type="molecule type" value="Genomic_DNA"/>
</dbReference>
<gene>
    <name evidence="1" type="ORF">UFOPK2754_01495</name>
    <name evidence="2" type="ORF">UFOPK3139_01328</name>
    <name evidence="3" type="ORF">UFOPK3543_00666</name>
</gene>
<dbReference type="EMBL" id="CAEZYR010000049">
    <property type="protein sequence ID" value="CAB4745736.1"/>
    <property type="molecule type" value="Genomic_DNA"/>
</dbReference>
<proteinExistence type="predicted"/>
<name>A0A6J6TEX0_9ZZZZ</name>
<dbReference type="AlphaFoldDB" id="A0A6J6TEX0"/>
<sequence length="195" mass="20445">MAVIGVLVSVVGCGSGRDGLAEPGAESVARTASVMVGSDYVLAPGDVTAVNVIGLDLVTLATPLRTWWATFQDTEVGEAAWLADAPRLLDAMRTTVSHIADQLGPGRDIAVRSTFTPYLEQWRLVLNALDALRGAVRAANVAARQQATDAYNAAIAAMGRLDAQRVARVVDAYGRDEAKRALAAQGLDPTRFGVG</sequence>
<evidence type="ECO:0000313" key="3">
    <source>
        <dbReference type="EMBL" id="CAB4897490.1"/>
    </source>
</evidence>